<dbReference type="PANTHER" id="PTHR31616:SF0">
    <property type="entry name" value="GLUCAN 1,4-ALPHA-GLUCOSIDASE"/>
    <property type="match status" value="1"/>
</dbReference>
<evidence type="ECO:0000256" key="2">
    <source>
        <dbReference type="SAM" id="MobiDB-lite"/>
    </source>
</evidence>
<evidence type="ECO:0000313" key="5">
    <source>
        <dbReference type="EMBL" id="MFC4542098.1"/>
    </source>
</evidence>
<feature type="domain" description="Trehalase-like N-terminal" evidence="4">
    <location>
        <begin position="5"/>
        <end position="95"/>
    </location>
</feature>
<sequence>MDDDYLPIDAYGVIGNDDRCALVGRNGSIDWCCFPHLESPSVFAAILDSEDGGRFAVRPVEAYESSHEYVDRTNVLETTFETDGGTVTVTDFMPVAGAGAVRDAERDDDRNEGESRDERFQQALFRKIEGVSGAVELSVVFEPRFDYARAPTALERDDAGDVVAREQRRDAGDATEDGTRPEAPEDDRLRDHEPGSLHLHSGVDLAVDEAAAVATTTITVEEGETRWFNLQYGAPNRRPADEYHALLDETIDYWRAWLDSCEESATDLFEFDEVWRDVLVRSALVLKLLIHDETGSIPAAPTTSLPEEIGGELNWDYRYNWIRDAKFTIQALHSVGQSTEARRYFEWFREIGHETPRDLKPLYGLHGETDLEEEYLDHLSGYRGSTPIRIGNAAAAQEQLDIYGTIVQGIYETIRYENGLSDQDWDSIHALADYVCEHWDERDKSIWEFRDLHEHFVHSKLLCWVALDRAIRVAEEYDRDGPLDRWEREREAVREAIEERGYSDERESFVQFFGADEALDATALLIPIYDFLPADDERVQNTIDTILEELTTDDGLVYRFADSPARPREPGGFVLCSCWLVDALVLSGRLDEANDLFEQLLDHTSSLGLLSEMIHAVDGTFLGNFPQAFSHIGLLNSATYLASASDTDDFPPEELSTGVAAPLFRRHGS</sequence>
<dbReference type="AlphaFoldDB" id="A0ABD5PNP4"/>
<feature type="compositionally biased region" description="Basic and acidic residues" evidence="2">
    <location>
        <begin position="102"/>
        <end position="117"/>
    </location>
</feature>
<dbReference type="InterPro" id="IPR008928">
    <property type="entry name" value="6-hairpin_glycosidase_sf"/>
</dbReference>
<evidence type="ECO:0000259" key="4">
    <source>
        <dbReference type="Pfam" id="PF19291"/>
    </source>
</evidence>
<dbReference type="PANTHER" id="PTHR31616">
    <property type="entry name" value="TREHALASE"/>
    <property type="match status" value="1"/>
</dbReference>
<feature type="domain" description="GH15-like" evidence="3">
    <location>
        <begin position="276"/>
        <end position="637"/>
    </location>
</feature>
<dbReference type="EMBL" id="JBHSFA010000005">
    <property type="protein sequence ID" value="MFC4542098.1"/>
    <property type="molecule type" value="Genomic_DNA"/>
</dbReference>
<name>A0ABD5PNP4_9EURY</name>
<dbReference type="Pfam" id="PF19291">
    <property type="entry name" value="TREH_N"/>
    <property type="match status" value="1"/>
</dbReference>
<dbReference type="Proteomes" id="UP001595898">
    <property type="component" value="Unassembled WGS sequence"/>
</dbReference>
<comment type="similarity">
    <text evidence="1">Belongs to the glycosyl hydrolase 15 family.</text>
</comment>
<organism evidence="5 6">
    <name type="scientific">Halosolutus amylolyticus</name>
    <dbReference type="NCBI Taxonomy" id="2932267"/>
    <lineage>
        <taxon>Archaea</taxon>
        <taxon>Methanobacteriati</taxon>
        <taxon>Methanobacteriota</taxon>
        <taxon>Stenosarchaea group</taxon>
        <taxon>Halobacteria</taxon>
        <taxon>Halobacteriales</taxon>
        <taxon>Natrialbaceae</taxon>
        <taxon>Halosolutus</taxon>
    </lineage>
</organism>
<dbReference type="RefSeq" id="WP_250141503.1">
    <property type="nucleotide sequence ID" value="NZ_JALIQP010000004.1"/>
</dbReference>
<comment type="caution">
    <text evidence="5">The sequence shown here is derived from an EMBL/GenBank/DDBJ whole genome shotgun (WGS) entry which is preliminary data.</text>
</comment>
<gene>
    <name evidence="5" type="ORF">ACFO5R_09175</name>
</gene>
<evidence type="ECO:0000313" key="6">
    <source>
        <dbReference type="Proteomes" id="UP001595898"/>
    </source>
</evidence>
<dbReference type="InterPro" id="IPR012341">
    <property type="entry name" value="6hp_glycosidase-like_sf"/>
</dbReference>
<dbReference type="Pfam" id="PF00723">
    <property type="entry name" value="Glyco_hydro_15"/>
    <property type="match status" value="1"/>
</dbReference>
<protein>
    <submittedName>
        <fullName evidence="5">Glycoside hydrolase family 15 protein</fullName>
    </submittedName>
</protein>
<evidence type="ECO:0000259" key="3">
    <source>
        <dbReference type="Pfam" id="PF00723"/>
    </source>
</evidence>
<dbReference type="InterPro" id="IPR045582">
    <property type="entry name" value="Trehalase-like_N"/>
</dbReference>
<evidence type="ECO:0000256" key="1">
    <source>
        <dbReference type="ARBA" id="ARBA00006188"/>
    </source>
</evidence>
<keyword evidence="5" id="KW-0378">Hydrolase</keyword>
<dbReference type="InterPro" id="IPR011613">
    <property type="entry name" value="GH15-like"/>
</dbReference>
<keyword evidence="6" id="KW-1185">Reference proteome</keyword>
<accession>A0ABD5PNP4</accession>
<dbReference type="GO" id="GO:0004553">
    <property type="term" value="F:hydrolase activity, hydrolyzing O-glycosyl compounds"/>
    <property type="evidence" value="ECO:0007669"/>
    <property type="project" value="UniProtKB-ARBA"/>
</dbReference>
<dbReference type="SUPFAM" id="SSF48208">
    <property type="entry name" value="Six-hairpin glycosidases"/>
    <property type="match status" value="1"/>
</dbReference>
<feature type="region of interest" description="Disordered" evidence="2">
    <location>
        <begin position="98"/>
        <end position="117"/>
    </location>
</feature>
<reference evidence="5 6" key="1">
    <citation type="journal article" date="2019" name="Int. J. Syst. Evol. Microbiol.">
        <title>The Global Catalogue of Microorganisms (GCM) 10K type strain sequencing project: providing services to taxonomists for standard genome sequencing and annotation.</title>
        <authorList>
            <consortium name="The Broad Institute Genomics Platform"/>
            <consortium name="The Broad Institute Genome Sequencing Center for Infectious Disease"/>
            <person name="Wu L."/>
            <person name="Ma J."/>
        </authorList>
    </citation>
    <scope>NUCLEOTIDE SEQUENCE [LARGE SCALE GENOMIC DNA]</scope>
    <source>
        <strain evidence="5 6">WLHS5</strain>
    </source>
</reference>
<dbReference type="Gene3D" id="1.50.10.10">
    <property type="match status" value="1"/>
</dbReference>
<proteinExistence type="inferred from homology"/>
<feature type="region of interest" description="Disordered" evidence="2">
    <location>
        <begin position="158"/>
        <end position="195"/>
    </location>
</feature>